<evidence type="ECO:0000313" key="1">
    <source>
        <dbReference type="EMBL" id="ASP23449.1"/>
    </source>
</evidence>
<organism evidence="1 2">
    <name type="scientific">Antarctobacter heliothermus</name>
    <dbReference type="NCBI Taxonomy" id="74033"/>
    <lineage>
        <taxon>Bacteria</taxon>
        <taxon>Pseudomonadati</taxon>
        <taxon>Pseudomonadota</taxon>
        <taxon>Alphaproteobacteria</taxon>
        <taxon>Rhodobacterales</taxon>
        <taxon>Roseobacteraceae</taxon>
        <taxon>Antarctobacter</taxon>
    </lineage>
</organism>
<dbReference type="Proteomes" id="UP000203589">
    <property type="component" value="Plasmid pSMS3-1"/>
</dbReference>
<accession>A0A222EB73</accession>
<proteinExistence type="predicted"/>
<keyword evidence="1" id="KW-0614">Plasmid</keyword>
<gene>
    <name evidence="1" type="ORF">ANTHELSMS3_05069</name>
</gene>
<geneLocation type="plasmid" evidence="2">
    <name>psms3-1</name>
</geneLocation>
<dbReference type="KEGG" id="aht:ANTHELSMS3_05069"/>
<protein>
    <submittedName>
        <fullName evidence="1">Uncharacterized protein</fullName>
    </submittedName>
</protein>
<evidence type="ECO:0000313" key="2">
    <source>
        <dbReference type="Proteomes" id="UP000203589"/>
    </source>
</evidence>
<dbReference type="AlphaFoldDB" id="A0A222EB73"/>
<sequence length="129" mass="14392">MHCSPTLDRRKLDFPGCLTMTGWLRHRDNARQSGRYIRSRYGVGLRCNVYHCPAGDCEAICREGPIFQLFAGVGKAHEPMRVQALCPELAVEGEEGSGNSPGDCWPRRKMKPLSVGFPGREKSRVTPFA</sequence>
<name>A0A222EB73_9RHOB</name>
<reference evidence="1 2" key="1">
    <citation type="submission" date="2017-07" db="EMBL/GenBank/DDBJ databases">
        <title>Genome Sequence of Antarctobacter heliothermus Strain SMS3 Isolated from a culture of the Diatom Skeletonema marinoi.</title>
        <authorList>
            <person name="Topel M."/>
            <person name="Pinder M.I.M."/>
            <person name="Johansson O.N."/>
            <person name="Kourtchenko O."/>
            <person name="Godhe A."/>
            <person name="Clarke A.K."/>
        </authorList>
    </citation>
    <scope>NUCLEOTIDE SEQUENCE [LARGE SCALE GENOMIC DNA]</scope>
    <source>
        <strain evidence="1 2">SMS3</strain>
        <plasmid evidence="2">Plasmid psms3-1</plasmid>
    </source>
</reference>
<keyword evidence="2" id="KW-1185">Reference proteome</keyword>
<dbReference type="EMBL" id="CP022541">
    <property type="protein sequence ID" value="ASP23449.1"/>
    <property type="molecule type" value="Genomic_DNA"/>
</dbReference>